<evidence type="ECO:0000313" key="3">
    <source>
        <dbReference type="EMBL" id="OSX74601.1"/>
    </source>
</evidence>
<protein>
    <recommendedName>
        <fullName evidence="2">CMP/dCMP-type deaminase domain-containing protein</fullName>
    </recommendedName>
</protein>
<reference evidence="3 4" key="1">
    <citation type="submission" date="2017-03" db="EMBL/GenBank/DDBJ databases">
        <title>WGS assembly of Porphyra umbilicalis.</title>
        <authorList>
            <person name="Brawley S.H."/>
            <person name="Blouin N.A."/>
            <person name="Ficko-Blean E."/>
            <person name="Wheeler G.L."/>
            <person name="Lohr M."/>
            <person name="Goodson H.V."/>
            <person name="Jenkins J.W."/>
            <person name="Blaby-Haas C.E."/>
            <person name="Helliwell K.E."/>
            <person name="Chan C."/>
            <person name="Marriage T."/>
            <person name="Bhattacharya D."/>
            <person name="Klein A.S."/>
            <person name="Badis Y."/>
            <person name="Brodie J."/>
            <person name="Cao Y."/>
            <person name="Collen J."/>
            <person name="Dittami S.M."/>
            <person name="Gachon C.M."/>
            <person name="Green B.R."/>
            <person name="Karpowicz S."/>
            <person name="Kim J.W."/>
            <person name="Kudahl U."/>
            <person name="Lin S."/>
            <person name="Michel G."/>
            <person name="Mittag M."/>
            <person name="Olson B.J."/>
            <person name="Pangilinan J."/>
            <person name="Peng Y."/>
            <person name="Qiu H."/>
            <person name="Shu S."/>
            <person name="Singer J.T."/>
            <person name="Smith A.G."/>
            <person name="Sprecher B.N."/>
            <person name="Wagner V."/>
            <person name="Wang W."/>
            <person name="Wang Z.-Y."/>
            <person name="Yan J."/>
            <person name="Yarish C."/>
            <person name="Zoeuner-Riek S."/>
            <person name="Zhuang Y."/>
            <person name="Zou Y."/>
            <person name="Lindquist E.A."/>
            <person name="Grimwood J."/>
            <person name="Barry K."/>
            <person name="Rokhsar D.S."/>
            <person name="Schmutz J."/>
            <person name="Stiller J.W."/>
            <person name="Grossman A.R."/>
            <person name="Prochnik S.E."/>
        </authorList>
    </citation>
    <scope>NUCLEOTIDE SEQUENCE [LARGE SCALE GENOMIC DNA]</scope>
    <source>
        <strain evidence="3">4086291</strain>
    </source>
</reference>
<accession>A0A1X6P144</accession>
<feature type="compositionally biased region" description="Gly residues" evidence="1">
    <location>
        <begin position="155"/>
        <end position="178"/>
    </location>
</feature>
<dbReference type="PANTHER" id="PTHR11079:SF179">
    <property type="entry name" value="TRNA(ADENINE(34)) DEAMINASE, CHLOROPLASTIC"/>
    <property type="match status" value="1"/>
</dbReference>
<dbReference type="AlphaFoldDB" id="A0A1X6P144"/>
<dbReference type="EMBL" id="KV918940">
    <property type="protein sequence ID" value="OSX74601.1"/>
    <property type="molecule type" value="Genomic_DNA"/>
</dbReference>
<gene>
    <name evidence="3" type="ORF">BU14_0280s0017</name>
</gene>
<dbReference type="PANTHER" id="PTHR11079">
    <property type="entry name" value="CYTOSINE DEAMINASE FAMILY MEMBER"/>
    <property type="match status" value="1"/>
</dbReference>
<dbReference type="Pfam" id="PF00383">
    <property type="entry name" value="dCMP_cyt_deam_1"/>
    <property type="match status" value="1"/>
</dbReference>
<dbReference type="GO" id="GO:0002100">
    <property type="term" value="P:tRNA wobble adenosine to inosine editing"/>
    <property type="evidence" value="ECO:0007669"/>
    <property type="project" value="TreeGrafter"/>
</dbReference>
<proteinExistence type="predicted"/>
<keyword evidence="4" id="KW-1185">Reference proteome</keyword>
<evidence type="ECO:0000259" key="2">
    <source>
        <dbReference type="PROSITE" id="PS51747"/>
    </source>
</evidence>
<sequence length="178" mass="17446">MRVALAAAADAGSRGEVPIGAAIVSSTGTLLAVAGNAVEATADATAHAELRALRAAGAAAGGWRLGGATMYVTLEPCAMCALGAAAARVGRVVFGEADHRLGGYGSWVDVGGMGHPYWTVGEVVGGWGGGGGELVREFFRRRRAEAKDAARKEAGGGGTRLLLGGGRGAGRGGGDGAG</sequence>
<dbReference type="InterPro" id="IPR016193">
    <property type="entry name" value="Cytidine_deaminase-like"/>
</dbReference>
<organism evidence="3 4">
    <name type="scientific">Porphyra umbilicalis</name>
    <name type="common">Purple laver</name>
    <name type="synonym">Red alga</name>
    <dbReference type="NCBI Taxonomy" id="2786"/>
    <lineage>
        <taxon>Eukaryota</taxon>
        <taxon>Rhodophyta</taxon>
        <taxon>Bangiophyceae</taxon>
        <taxon>Bangiales</taxon>
        <taxon>Bangiaceae</taxon>
        <taxon>Porphyra</taxon>
    </lineage>
</organism>
<dbReference type="GO" id="GO:0008251">
    <property type="term" value="F:tRNA-specific adenosine deaminase activity"/>
    <property type="evidence" value="ECO:0007669"/>
    <property type="project" value="TreeGrafter"/>
</dbReference>
<dbReference type="Proteomes" id="UP000218209">
    <property type="component" value="Unassembled WGS sequence"/>
</dbReference>
<evidence type="ECO:0000256" key="1">
    <source>
        <dbReference type="SAM" id="MobiDB-lite"/>
    </source>
</evidence>
<dbReference type="SUPFAM" id="SSF53927">
    <property type="entry name" value="Cytidine deaminase-like"/>
    <property type="match status" value="1"/>
</dbReference>
<dbReference type="Gene3D" id="3.40.140.10">
    <property type="entry name" value="Cytidine Deaminase, domain 2"/>
    <property type="match status" value="1"/>
</dbReference>
<name>A0A1X6P144_PORUM</name>
<evidence type="ECO:0000313" key="4">
    <source>
        <dbReference type="Proteomes" id="UP000218209"/>
    </source>
</evidence>
<dbReference type="PROSITE" id="PS51747">
    <property type="entry name" value="CYT_DCMP_DEAMINASES_2"/>
    <property type="match status" value="1"/>
</dbReference>
<dbReference type="InterPro" id="IPR002125">
    <property type="entry name" value="CMP_dCMP_dom"/>
</dbReference>
<feature type="region of interest" description="Disordered" evidence="1">
    <location>
        <begin position="149"/>
        <end position="178"/>
    </location>
</feature>
<feature type="domain" description="CMP/dCMP-type deaminase" evidence="2">
    <location>
        <begin position="1"/>
        <end position="107"/>
    </location>
</feature>